<evidence type="ECO:0000256" key="3">
    <source>
        <dbReference type="ARBA" id="ARBA00022763"/>
    </source>
</evidence>
<keyword evidence="2 8" id="KW-0255">Endonuclease</keyword>
<sequence length="404" mass="45829">MSAPDLRLGFAVKVLGQPDLKSNDSRRWANHPHLKVSLGYLDAIFDYLAKHQIRMYRMSSDLAPYATHPDMPQFHGMVKESASELRAIGAKARQLDIRLSFHPSQYVVLNSPDSTLTFKSIWDLTSQAEMLDLMELGPEAVMVIHVGGVYGDRAASNQRWVETWQRLPEPVRRRMVLEHDDIRFSASDTLWIHEHTGVRLVFDHQHFWCLNPDRLDLRSTLARMVATWPEGVRPKIHFSSPRTELRELKRKDPATRKNTIINVAPVWTGHADFCHPFEFISFMRLAQGLDFDVMLEAKAKDLALIRLRPDLLRYAPDVASRFGIRAADAQELEREKDALMSEGPEGDMDATSTVAPSKPSARAKTVPTKTARPRGGAGGKPVRGPRKHRVANKRTAPTRSKQQR</sequence>
<keyword evidence="3" id="KW-0227">DNA damage</keyword>
<comment type="caution">
    <text evidence="8">The sequence shown here is derived from an EMBL/GenBank/DDBJ whole genome shotgun (WGS) entry which is preliminary data.</text>
</comment>
<reference evidence="8 9" key="1">
    <citation type="journal article" date="2021" name="Int. J. Syst. Evol. Microbiol.">
        <title>Steroidobacter gossypii sp. nov., isolated from soil of cotton cropping field.</title>
        <authorList>
            <person name="Huang R."/>
            <person name="Yang S."/>
            <person name="Zhen C."/>
            <person name="Liu W."/>
        </authorList>
    </citation>
    <scope>NUCLEOTIDE SEQUENCE [LARGE SCALE GENOMIC DNA]</scope>
    <source>
        <strain evidence="8 9">S1-65</strain>
    </source>
</reference>
<feature type="compositionally biased region" description="Polar residues" evidence="7">
    <location>
        <begin position="395"/>
        <end position="404"/>
    </location>
</feature>
<keyword evidence="6" id="KW-0234">DNA repair</keyword>
<dbReference type="GO" id="GO:0004519">
    <property type="term" value="F:endonuclease activity"/>
    <property type="evidence" value="ECO:0007669"/>
    <property type="project" value="UniProtKB-KW"/>
</dbReference>
<dbReference type="Proteomes" id="UP000661077">
    <property type="component" value="Unassembled WGS sequence"/>
</dbReference>
<proteinExistence type="predicted"/>
<feature type="compositionally biased region" description="Basic residues" evidence="7">
    <location>
        <begin position="383"/>
        <end position="392"/>
    </location>
</feature>
<dbReference type="NCBIfam" id="TIGR00629">
    <property type="entry name" value="uvde"/>
    <property type="match status" value="1"/>
</dbReference>
<keyword evidence="5" id="KW-0378">Hydrolase</keyword>
<keyword evidence="9" id="KW-1185">Reference proteome</keyword>
<dbReference type="EMBL" id="JAEVLS010000002">
    <property type="protein sequence ID" value="MBM0104931.1"/>
    <property type="molecule type" value="Genomic_DNA"/>
</dbReference>
<dbReference type="Gene3D" id="3.20.20.150">
    <property type="entry name" value="Divalent-metal-dependent TIM barrel enzymes"/>
    <property type="match status" value="1"/>
</dbReference>
<dbReference type="InterPro" id="IPR036237">
    <property type="entry name" value="Xyl_isomerase-like_sf"/>
</dbReference>
<dbReference type="PANTHER" id="PTHR31290:SF5">
    <property type="entry name" value="UV-DAMAGE ENDONUCLEASE"/>
    <property type="match status" value="1"/>
</dbReference>
<dbReference type="SUPFAM" id="SSF51658">
    <property type="entry name" value="Xylose isomerase-like"/>
    <property type="match status" value="1"/>
</dbReference>
<evidence type="ECO:0000313" key="9">
    <source>
        <dbReference type="Proteomes" id="UP000661077"/>
    </source>
</evidence>
<evidence type="ECO:0000256" key="7">
    <source>
        <dbReference type="SAM" id="MobiDB-lite"/>
    </source>
</evidence>
<evidence type="ECO:0000256" key="5">
    <source>
        <dbReference type="ARBA" id="ARBA00022801"/>
    </source>
</evidence>
<keyword evidence="1" id="KW-0540">Nuclease</keyword>
<evidence type="ECO:0000313" key="8">
    <source>
        <dbReference type="EMBL" id="MBM0104931.1"/>
    </source>
</evidence>
<evidence type="ECO:0000256" key="2">
    <source>
        <dbReference type="ARBA" id="ARBA00022759"/>
    </source>
</evidence>
<accession>A0ABS1WVD3</accession>
<dbReference type="PANTHER" id="PTHR31290">
    <property type="entry name" value="UV-DAMAGE ENDONUCLEASE"/>
    <property type="match status" value="1"/>
</dbReference>
<evidence type="ECO:0000256" key="6">
    <source>
        <dbReference type="ARBA" id="ARBA00023204"/>
    </source>
</evidence>
<gene>
    <name evidence="8" type="primary">uvsE</name>
    <name evidence="8" type="ORF">JM946_09230</name>
</gene>
<organism evidence="8 9">
    <name type="scientific">Steroidobacter gossypii</name>
    <dbReference type="NCBI Taxonomy" id="2805490"/>
    <lineage>
        <taxon>Bacteria</taxon>
        <taxon>Pseudomonadati</taxon>
        <taxon>Pseudomonadota</taxon>
        <taxon>Gammaproteobacteria</taxon>
        <taxon>Steroidobacterales</taxon>
        <taxon>Steroidobacteraceae</taxon>
        <taxon>Steroidobacter</taxon>
    </lineage>
</organism>
<name>A0ABS1WVD3_9GAMM</name>
<keyword evidence="4" id="KW-0228">DNA excision</keyword>
<evidence type="ECO:0000256" key="1">
    <source>
        <dbReference type="ARBA" id="ARBA00022722"/>
    </source>
</evidence>
<dbReference type="InterPro" id="IPR004601">
    <property type="entry name" value="UvdE"/>
</dbReference>
<dbReference type="RefSeq" id="WP_203167000.1">
    <property type="nucleotide sequence ID" value="NZ_JAEVLS010000002.1"/>
</dbReference>
<feature type="region of interest" description="Disordered" evidence="7">
    <location>
        <begin position="340"/>
        <end position="404"/>
    </location>
</feature>
<protein>
    <submittedName>
        <fullName evidence="8">UV DNA damage repair endonuclease UvsE</fullName>
    </submittedName>
</protein>
<evidence type="ECO:0000256" key="4">
    <source>
        <dbReference type="ARBA" id="ARBA00022769"/>
    </source>
</evidence>
<dbReference type="Pfam" id="PF03851">
    <property type="entry name" value="UvdE"/>
    <property type="match status" value="1"/>
</dbReference>